<dbReference type="CDD" id="cd06583">
    <property type="entry name" value="PGRP"/>
    <property type="match status" value="1"/>
</dbReference>
<sequence length="203" mass="22576">MSTPMNKPGASGPASHGRWNAGWYARARRVDSPNHGHRPQGAAIDLVVVHSISLPPGEHGTGDIERLFTNTLDFDAHPYFQTLRGMEVSSHFVIARDGTLTQFVDCDRRAWHAGRSYFRGRSNCNDDSIGIELEGLEGGDFTAAQYAALMALCRDIAARYPIRFIAGHEHVAPGRKHDPGAGFDWKKIRNNLCDLGWWFPLDH</sequence>
<dbReference type="Pfam" id="PF01510">
    <property type="entry name" value="Amidase_2"/>
    <property type="match status" value="1"/>
</dbReference>
<evidence type="ECO:0000259" key="13">
    <source>
        <dbReference type="SMART" id="SM00644"/>
    </source>
</evidence>
<evidence type="ECO:0000256" key="9">
    <source>
        <dbReference type="ARBA" id="ARBA00022833"/>
    </source>
</evidence>
<feature type="domain" description="N-acetylmuramoyl-L-alanine amidase" evidence="13">
    <location>
        <begin position="32"/>
        <end position="180"/>
    </location>
</feature>
<evidence type="ECO:0000313" key="15">
    <source>
        <dbReference type="Proteomes" id="UP000515811"/>
    </source>
</evidence>
<evidence type="ECO:0000313" key="14">
    <source>
        <dbReference type="EMBL" id="QNN56681.1"/>
    </source>
</evidence>
<keyword evidence="6" id="KW-0963">Cytoplasm</keyword>
<dbReference type="SMART" id="SM00644">
    <property type="entry name" value="Ami_2"/>
    <property type="match status" value="1"/>
</dbReference>
<dbReference type="InterPro" id="IPR002502">
    <property type="entry name" value="Amidase_domain"/>
</dbReference>
<evidence type="ECO:0000256" key="10">
    <source>
        <dbReference type="ARBA" id="ARBA00023316"/>
    </source>
</evidence>
<dbReference type="KEGG" id="drg:H9K76_19510"/>
<reference evidence="14 15" key="1">
    <citation type="submission" date="2020-08" db="EMBL/GenBank/DDBJ databases">
        <title>Genome sequence of Diaphorobacter ruginosibacter DSM 27467T.</title>
        <authorList>
            <person name="Hyun D.-W."/>
            <person name="Bae J.-W."/>
        </authorList>
    </citation>
    <scope>NUCLEOTIDE SEQUENCE [LARGE SCALE GENOMIC DNA]</scope>
    <source>
        <strain evidence="14 15">DSM 27467</strain>
    </source>
</reference>
<organism evidence="14 15">
    <name type="scientific">Diaphorobacter ruginosibacter</name>
    <dbReference type="NCBI Taxonomy" id="1715720"/>
    <lineage>
        <taxon>Bacteria</taxon>
        <taxon>Pseudomonadati</taxon>
        <taxon>Pseudomonadota</taxon>
        <taxon>Betaproteobacteria</taxon>
        <taxon>Burkholderiales</taxon>
        <taxon>Comamonadaceae</taxon>
        <taxon>Diaphorobacter</taxon>
    </lineage>
</organism>
<dbReference type="Proteomes" id="UP000515811">
    <property type="component" value="Chromosome"/>
</dbReference>
<evidence type="ECO:0000256" key="4">
    <source>
        <dbReference type="ARBA" id="ARBA00007553"/>
    </source>
</evidence>
<evidence type="ECO:0000256" key="11">
    <source>
        <dbReference type="ARBA" id="ARBA00039257"/>
    </source>
</evidence>
<protein>
    <recommendedName>
        <fullName evidence="11">1,6-anhydro-N-acetylmuramyl-L-alanine amidase AmpD</fullName>
        <ecNumber evidence="5">3.5.1.28</ecNumber>
    </recommendedName>
    <alternativeName>
        <fullName evidence="12">N-acetylmuramoyl-L-alanine amidase</fullName>
    </alternativeName>
</protein>
<dbReference type="InterPro" id="IPR051206">
    <property type="entry name" value="NAMLAA_amidase_2"/>
</dbReference>
<keyword evidence="9" id="KW-0862">Zinc</keyword>
<evidence type="ECO:0000256" key="8">
    <source>
        <dbReference type="ARBA" id="ARBA00022801"/>
    </source>
</evidence>
<keyword evidence="7" id="KW-0479">Metal-binding</keyword>
<dbReference type="EMBL" id="CP060714">
    <property type="protein sequence ID" value="QNN56681.1"/>
    <property type="molecule type" value="Genomic_DNA"/>
</dbReference>
<comment type="subcellular location">
    <subcellularLocation>
        <location evidence="3">Cytoplasm</location>
    </subcellularLocation>
</comment>
<evidence type="ECO:0000256" key="7">
    <source>
        <dbReference type="ARBA" id="ARBA00022723"/>
    </source>
</evidence>
<dbReference type="GO" id="GO:0071555">
    <property type="term" value="P:cell wall organization"/>
    <property type="evidence" value="ECO:0007669"/>
    <property type="project" value="UniProtKB-KW"/>
</dbReference>
<evidence type="ECO:0000256" key="2">
    <source>
        <dbReference type="ARBA" id="ARBA00001947"/>
    </source>
</evidence>
<comment type="cofactor">
    <cofactor evidence="2">
        <name>Zn(2+)</name>
        <dbReference type="ChEBI" id="CHEBI:29105"/>
    </cofactor>
</comment>
<keyword evidence="8 14" id="KW-0378">Hydrolase</keyword>
<dbReference type="GO" id="GO:0046872">
    <property type="term" value="F:metal ion binding"/>
    <property type="evidence" value="ECO:0007669"/>
    <property type="project" value="UniProtKB-KW"/>
</dbReference>
<evidence type="ECO:0000256" key="12">
    <source>
        <dbReference type="ARBA" id="ARBA00042615"/>
    </source>
</evidence>
<keyword evidence="10" id="KW-0961">Cell wall biogenesis/degradation</keyword>
<accession>A0A7G9RM56</accession>
<dbReference type="RefSeq" id="WP_187596947.1">
    <property type="nucleotide sequence ID" value="NZ_CP060714.1"/>
</dbReference>
<name>A0A7G9RM56_9BURK</name>
<dbReference type="EC" id="3.5.1.28" evidence="5"/>
<dbReference type="GO" id="GO:0009253">
    <property type="term" value="P:peptidoglycan catabolic process"/>
    <property type="evidence" value="ECO:0007669"/>
    <property type="project" value="InterPro"/>
</dbReference>
<evidence type="ECO:0000256" key="6">
    <source>
        <dbReference type="ARBA" id="ARBA00022490"/>
    </source>
</evidence>
<dbReference type="Gene3D" id="3.40.80.10">
    <property type="entry name" value="Peptidoglycan recognition protein-like"/>
    <property type="match status" value="1"/>
</dbReference>
<proteinExistence type="inferred from homology"/>
<dbReference type="PANTHER" id="PTHR30417">
    <property type="entry name" value="N-ACETYLMURAMOYL-L-ALANINE AMIDASE AMID"/>
    <property type="match status" value="1"/>
</dbReference>
<comment type="catalytic activity">
    <reaction evidence="1">
        <text>Hydrolyzes the link between N-acetylmuramoyl residues and L-amino acid residues in certain cell-wall glycopeptides.</text>
        <dbReference type="EC" id="3.5.1.28"/>
    </reaction>
</comment>
<keyword evidence="15" id="KW-1185">Reference proteome</keyword>
<dbReference type="NCBIfam" id="NF008758">
    <property type="entry name" value="PRK11789.1"/>
    <property type="match status" value="1"/>
</dbReference>
<dbReference type="AlphaFoldDB" id="A0A7G9RM56"/>
<dbReference type="GO" id="GO:0005737">
    <property type="term" value="C:cytoplasm"/>
    <property type="evidence" value="ECO:0007669"/>
    <property type="project" value="UniProtKB-SubCell"/>
</dbReference>
<evidence type="ECO:0000256" key="1">
    <source>
        <dbReference type="ARBA" id="ARBA00001561"/>
    </source>
</evidence>
<evidence type="ECO:0000256" key="3">
    <source>
        <dbReference type="ARBA" id="ARBA00004496"/>
    </source>
</evidence>
<dbReference type="GO" id="GO:0009254">
    <property type="term" value="P:peptidoglycan turnover"/>
    <property type="evidence" value="ECO:0007669"/>
    <property type="project" value="TreeGrafter"/>
</dbReference>
<dbReference type="PANTHER" id="PTHR30417:SF4">
    <property type="entry name" value="1,6-ANHYDRO-N-ACETYLMURAMYL-L-ALANINE AMIDASE AMPD"/>
    <property type="match status" value="1"/>
</dbReference>
<evidence type="ECO:0000256" key="5">
    <source>
        <dbReference type="ARBA" id="ARBA00011901"/>
    </source>
</evidence>
<comment type="similarity">
    <text evidence="4">Belongs to the N-acetylmuramoyl-L-alanine amidase 2 family.</text>
</comment>
<dbReference type="SUPFAM" id="SSF55846">
    <property type="entry name" value="N-acetylmuramoyl-L-alanine amidase-like"/>
    <property type="match status" value="1"/>
</dbReference>
<gene>
    <name evidence="14" type="primary">ampD</name>
    <name evidence="14" type="ORF">H9K76_19510</name>
</gene>
<dbReference type="InterPro" id="IPR036505">
    <property type="entry name" value="Amidase/PGRP_sf"/>
</dbReference>
<dbReference type="GO" id="GO:0008745">
    <property type="term" value="F:N-acetylmuramoyl-L-alanine amidase activity"/>
    <property type="evidence" value="ECO:0007669"/>
    <property type="project" value="UniProtKB-EC"/>
</dbReference>